<dbReference type="PANTHER" id="PTHR16469:SF27">
    <property type="entry name" value="UBIQUITIN-ASSOCIATED AND SH3 DOMAIN-CONTAINING BA-RELATED"/>
    <property type="match status" value="1"/>
</dbReference>
<dbReference type="Gene3D" id="3.40.50.1240">
    <property type="entry name" value="Phosphoglycerate mutase-like"/>
    <property type="match status" value="1"/>
</dbReference>
<evidence type="ECO:0000313" key="1">
    <source>
        <dbReference type="EMBL" id="GMI22884.1"/>
    </source>
</evidence>
<name>A0ABQ6MBS5_9STRA</name>
<dbReference type="InterPro" id="IPR051710">
    <property type="entry name" value="Phosphatase_SH3-domain"/>
</dbReference>
<evidence type="ECO:0000313" key="2">
    <source>
        <dbReference type="Proteomes" id="UP001165060"/>
    </source>
</evidence>
<dbReference type="PANTHER" id="PTHR16469">
    <property type="entry name" value="UBIQUITIN-ASSOCIATED AND SH3 DOMAIN-CONTAINING BA-RELATED"/>
    <property type="match status" value="1"/>
</dbReference>
<sequence>MPPPAPPPPPPPQRVHLVRYGLRACELVPFVGPFDMPLSPSGLATAAEHGEFLSQLRTARPLLFLASPFRRSLTTAHAAAAATSSPVLVEPGLTEWYSPSLVGASCYLPPPLGASEWHRDLPLLDRGYAPSCPSPPPFPESEPALLARCAAALQALCARFPHADLALVSHAPCLLAFALALSGASPEDARLRPWVLGGVSTYAREGGGWRREREQHVGHLSGADKGTGGWTLPCLERGGA</sequence>
<gene>
    <name evidence="1" type="ORF">TeGR_g11993</name>
</gene>
<dbReference type="SUPFAM" id="SSF53254">
    <property type="entry name" value="Phosphoglycerate mutase-like"/>
    <property type="match status" value="1"/>
</dbReference>
<evidence type="ECO:0008006" key="3">
    <source>
        <dbReference type="Google" id="ProtNLM"/>
    </source>
</evidence>
<dbReference type="InterPro" id="IPR029033">
    <property type="entry name" value="His_PPase_superfam"/>
</dbReference>
<organism evidence="1 2">
    <name type="scientific">Tetraparma gracilis</name>
    <dbReference type="NCBI Taxonomy" id="2962635"/>
    <lineage>
        <taxon>Eukaryota</taxon>
        <taxon>Sar</taxon>
        <taxon>Stramenopiles</taxon>
        <taxon>Ochrophyta</taxon>
        <taxon>Bolidophyceae</taxon>
        <taxon>Parmales</taxon>
        <taxon>Triparmaceae</taxon>
        <taxon>Tetraparma</taxon>
    </lineage>
</organism>
<dbReference type="EMBL" id="BRYB01000108">
    <property type="protein sequence ID" value="GMI22884.1"/>
    <property type="molecule type" value="Genomic_DNA"/>
</dbReference>
<comment type="caution">
    <text evidence="1">The sequence shown here is derived from an EMBL/GenBank/DDBJ whole genome shotgun (WGS) entry which is preliminary data.</text>
</comment>
<dbReference type="InterPro" id="IPR013078">
    <property type="entry name" value="His_Pase_superF_clade-1"/>
</dbReference>
<proteinExistence type="predicted"/>
<dbReference type="Pfam" id="PF00300">
    <property type="entry name" value="His_Phos_1"/>
    <property type="match status" value="1"/>
</dbReference>
<dbReference type="Proteomes" id="UP001165060">
    <property type="component" value="Unassembled WGS sequence"/>
</dbReference>
<reference evidence="1 2" key="1">
    <citation type="journal article" date="2023" name="Commun. Biol.">
        <title>Genome analysis of Parmales, the sister group of diatoms, reveals the evolutionary specialization of diatoms from phago-mixotrophs to photoautotrophs.</title>
        <authorList>
            <person name="Ban H."/>
            <person name="Sato S."/>
            <person name="Yoshikawa S."/>
            <person name="Yamada K."/>
            <person name="Nakamura Y."/>
            <person name="Ichinomiya M."/>
            <person name="Sato N."/>
            <person name="Blanc-Mathieu R."/>
            <person name="Endo H."/>
            <person name="Kuwata A."/>
            <person name="Ogata H."/>
        </authorList>
    </citation>
    <scope>NUCLEOTIDE SEQUENCE [LARGE SCALE GENOMIC DNA]</scope>
</reference>
<protein>
    <recommendedName>
        <fullName evidence="3">Histidine phosphatase superfamily</fullName>
    </recommendedName>
</protein>
<keyword evidence="2" id="KW-1185">Reference proteome</keyword>
<accession>A0ABQ6MBS5</accession>